<sequence>MAAELNLEVDFKLSEPVEGACWRVKYTVDMTEMKFVVEVGETEKKNYEAGAHTMRFHSDGIALGDVKKSWLNNVGLLTASLTSGEEDIAQICAVTQVTKGADGKLQRRMMSPLE</sequence>
<protein>
    <submittedName>
        <fullName evidence="1">Uncharacterized protein</fullName>
    </submittedName>
</protein>
<evidence type="ECO:0000313" key="1">
    <source>
        <dbReference type="EMBL" id="ACO65026.1"/>
    </source>
</evidence>
<name>C1EBG4_MICCC</name>
<dbReference type="Proteomes" id="UP000002009">
    <property type="component" value="Chromosome 7"/>
</dbReference>
<dbReference type="InParanoid" id="C1EBG4"/>
<keyword evidence="2" id="KW-1185">Reference proteome</keyword>
<dbReference type="RefSeq" id="XP_002503768.1">
    <property type="nucleotide sequence ID" value="XM_002503722.1"/>
</dbReference>
<dbReference type="AlphaFoldDB" id="C1EBG4"/>
<dbReference type="GeneID" id="8245411"/>
<organism evidence="1 2">
    <name type="scientific">Micromonas commoda (strain RCC299 / NOUM17 / CCMP2709)</name>
    <name type="common">Picoplanktonic green alga</name>
    <dbReference type="NCBI Taxonomy" id="296587"/>
    <lineage>
        <taxon>Eukaryota</taxon>
        <taxon>Viridiplantae</taxon>
        <taxon>Chlorophyta</taxon>
        <taxon>Mamiellophyceae</taxon>
        <taxon>Mamiellales</taxon>
        <taxon>Mamiellaceae</taxon>
        <taxon>Micromonas</taxon>
    </lineage>
</organism>
<dbReference type="OrthoDB" id="447247at2759"/>
<dbReference type="KEGG" id="mis:MICPUN_60421"/>
<evidence type="ECO:0000313" key="2">
    <source>
        <dbReference type="Proteomes" id="UP000002009"/>
    </source>
</evidence>
<gene>
    <name evidence="1" type="ORF">MICPUN_60421</name>
</gene>
<proteinExistence type="predicted"/>
<dbReference type="EMBL" id="CP001328">
    <property type="protein sequence ID" value="ACO65026.1"/>
    <property type="molecule type" value="Genomic_DNA"/>
</dbReference>
<dbReference type="eggNOG" id="ENOG502SDPW">
    <property type="taxonomic scope" value="Eukaryota"/>
</dbReference>
<reference evidence="1 2" key="1">
    <citation type="journal article" date="2009" name="Science">
        <title>Green evolution and dynamic adaptations revealed by genomes of the marine picoeukaryotes Micromonas.</title>
        <authorList>
            <person name="Worden A.Z."/>
            <person name="Lee J.H."/>
            <person name="Mock T."/>
            <person name="Rouze P."/>
            <person name="Simmons M.P."/>
            <person name="Aerts A.L."/>
            <person name="Allen A.E."/>
            <person name="Cuvelier M.L."/>
            <person name="Derelle E."/>
            <person name="Everett M.V."/>
            <person name="Foulon E."/>
            <person name="Grimwood J."/>
            <person name="Gundlach H."/>
            <person name="Henrissat B."/>
            <person name="Napoli C."/>
            <person name="McDonald S.M."/>
            <person name="Parker M.S."/>
            <person name="Rombauts S."/>
            <person name="Salamov A."/>
            <person name="Von Dassow P."/>
            <person name="Badger J.H."/>
            <person name="Coutinho P.M."/>
            <person name="Demir E."/>
            <person name="Dubchak I."/>
            <person name="Gentemann C."/>
            <person name="Eikrem W."/>
            <person name="Gready J.E."/>
            <person name="John U."/>
            <person name="Lanier W."/>
            <person name="Lindquist E.A."/>
            <person name="Lucas S."/>
            <person name="Mayer K.F."/>
            <person name="Moreau H."/>
            <person name="Not F."/>
            <person name="Otillar R."/>
            <person name="Panaud O."/>
            <person name="Pangilinan J."/>
            <person name="Paulsen I."/>
            <person name="Piegu B."/>
            <person name="Poliakov A."/>
            <person name="Robbens S."/>
            <person name="Schmutz J."/>
            <person name="Toulza E."/>
            <person name="Wyss T."/>
            <person name="Zelensky A."/>
            <person name="Zhou K."/>
            <person name="Armbrust E.V."/>
            <person name="Bhattacharya D."/>
            <person name="Goodenough U.W."/>
            <person name="Van de Peer Y."/>
            <person name="Grigoriev I.V."/>
        </authorList>
    </citation>
    <scope>NUCLEOTIDE SEQUENCE [LARGE SCALE GENOMIC DNA]</scope>
    <source>
        <strain evidence="2">RCC299 / NOUM17</strain>
    </source>
</reference>
<accession>C1EBG4</accession>